<name>A0A9E7HWT5_9LILI</name>
<dbReference type="EMBL" id="CP097510">
    <property type="protein sequence ID" value="URE41485.1"/>
    <property type="molecule type" value="Genomic_DNA"/>
</dbReference>
<protein>
    <submittedName>
        <fullName evidence="1">Uncharacterized protein</fullName>
    </submittedName>
</protein>
<dbReference type="Proteomes" id="UP001055439">
    <property type="component" value="Chromosome 8"/>
</dbReference>
<keyword evidence="2" id="KW-1185">Reference proteome</keyword>
<organism evidence="1 2">
    <name type="scientific">Musa troglodytarum</name>
    <name type="common">fe'i banana</name>
    <dbReference type="NCBI Taxonomy" id="320322"/>
    <lineage>
        <taxon>Eukaryota</taxon>
        <taxon>Viridiplantae</taxon>
        <taxon>Streptophyta</taxon>
        <taxon>Embryophyta</taxon>
        <taxon>Tracheophyta</taxon>
        <taxon>Spermatophyta</taxon>
        <taxon>Magnoliopsida</taxon>
        <taxon>Liliopsida</taxon>
        <taxon>Zingiberales</taxon>
        <taxon>Musaceae</taxon>
        <taxon>Musa</taxon>
    </lineage>
</organism>
<evidence type="ECO:0000313" key="1">
    <source>
        <dbReference type="EMBL" id="URE41485.1"/>
    </source>
</evidence>
<reference evidence="1" key="1">
    <citation type="submission" date="2022-05" db="EMBL/GenBank/DDBJ databases">
        <title>The Musa troglodytarum L. genome provides insights into the mechanism of non-climacteric behaviour and enrichment of carotenoids.</title>
        <authorList>
            <person name="Wang J."/>
        </authorList>
    </citation>
    <scope>NUCLEOTIDE SEQUENCE</scope>
    <source>
        <tissue evidence="1">Leaf</tissue>
    </source>
</reference>
<evidence type="ECO:0000313" key="2">
    <source>
        <dbReference type="Proteomes" id="UP001055439"/>
    </source>
</evidence>
<proteinExistence type="predicted"/>
<dbReference type="AlphaFoldDB" id="A0A9E7HWT5"/>
<sequence>MTSRHGIRTAAVDTVDYERWDKRIEVLGASAETTRIVKLAQNLFTIVGPEDISLGSETSLGVCGINSRHPP</sequence>
<gene>
    <name evidence="1" type="ORF">MUK42_14400</name>
</gene>
<accession>A0A9E7HWT5</accession>